<feature type="region of interest" description="Disordered" evidence="1">
    <location>
        <begin position="299"/>
        <end position="340"/>
    </location>
</feature>
<protein>
    <recommendedName>
        <fullName evidence="6">Conjugative transposon protein TcpC</fullName>
    </recommendedName>
</protein>
<keyword evidence="2" id="KW-0472">Membrane</keyword>
<evidence type="ECO:0000256" key="1">
    <source>
        <dbReference type="SAM" id="MobiDB-lite"/>
    </source>
</evidence>
<proteinExistence type="predicted"/>
<evidence type="ECO:0000256" key="2">
    <source>
        <dbReference type="SAM" id="Phobius"/>
    </source>
</evidence>
<accession>A0A024K5D7</accession>
<organism evidence="3">
    <name type="scientific">Mycobacterium triplex</name>
    <dbReference type="NCBI Taxonomy" id="47839"/>
    <lineage>
        <taxon>Bacteria</taxon>
        <taxon>Bacillati</taxon>
        <taxon>Actinomycetota</taxon>
        <taxon>Actinomycetes</taxon>
        <taxon>Mycobacteriales</taxon>
        <taxon>Mycobacteriaceae</taxon>
        <taxon>Mycobacterium</taxon>
        <taxon>Mycobacterium simiae complex</taxon>
    </lineage>
</organism>
<reference evidence="3" key="1">
    <citation type="journal article" date="2014" name="Genome Announc.">
        <title>Draft Genome Sequence of Mycobacterium triplex DSM 44626.</title>
        <authorList>
            <person name="Sassi M."/>
            <person name="Croce O."/>
            <person name="Robert C."/>
            <person name="Raoult D."/>
            <person name="Drancourt M."/>
        </authorList>
    </citation>
    <scope>NUCLEOTIDE SEQUENCE [LARGE SCALE GENOMIC DNA]</scope>
    <source>
        <strain evidence="3">DSM 44626</strain>
    </source>
</reference>
<keyword evidence="2" id="KW-0812">Transmembrane</keyword>
<dbReference type="Proteomes" id="UP000028880">
    <property type="component" value="Unassembled WGS sequence"/>
</dbReference>
<dbReference type="OrthoDB" id="4545310at2"/>
<name>A0A024K5D7_9MYCO</name>
<sequence length="340" mass="35906">MLTRSIAGALDSLFLRVSGGDTIRADELRARASASFLAFIMISYIPLLAGVVLLVMNRPHATDTAAEQDQFTAVKSYATRYVDAYLKDPSNTAAIKQFYDGDIPPSALPAGGRALRAASCLPGVFNDGFQTYSVVVDAEIPKAANAASMVPVKLQVDISADTHNLYRAFTLPHARPDRQPGLPVQLATQTLVSEDRPVYKTVAGFLAAMLTGQGDLTPYISAAAKITAEQPPRFTTMAIERVQTNSEAATAQDVPPAADGIEVTVRAVMQTASGVLMPMDFPLVMSVAAGHWQVDRINDAPSIIPPNQAGPSGPSLTPTTTATTSTKSPRGYATNSPEGS</sequence>
<dbReference type="EMBL" id="LQPY01000023">
    <property type="protein sequence ID" value="ORX03266.1"/>
    <property type="molecule type" value="Genomic_DNA"/>
</dbReference>
<dbReference type="AlphaFoldDB" id="A0A024K5D7"/>
<evidence type="ECO:0000313" key="4">
    <source>
        <dbReference type="EMBL" id="ORX03266.1"/>
    </source>
</evidence>
<evidence type="ECO:0008006" key="6">
    <source>
        <dbReference type="Google" id="ProtNLM"/>
    </source>
</evidence>
<evidence type="ECO:0000313" key="5">
    <source>
        <dbReference type="Proteomes" id="UP000193710"/>
    </source>
</evidence>
<feature type="transmembrane region" description="Helical" evidence="2">
    <location>
        <begin position="35"/>
        <end position="56"/>
    </location>
</feature>
<dbReference type="STRING" id="47839.BN973_05657"/>
<evidence type="ECO:0000313" key="3">
    <source>
        <dbReference type="EMBL" id="CDO91250.1"/>
    </source>
</evidence>
<keyword evidence="5" id="KW-1185">Reference proteome</keyword>
<feature type="compositionally biased region" description="Low complexity" evidence="1">
    <location>
        <begin position="311"/>
        <end position="329"/>
    </location>
</feature>
<dbReference type="RefSeq" id="WP_036473437.1">
    <property type="nucleotide sequence ID" value="NZ_HG964447.1"/>
</dbReference>
<reference evidence="3" key="2">
    <citation type="submission" date="2014-04" db="EMBL/GenBank/DDBJ databases">
        <authorList>
            <person name="Xu Y.W."/>
            <person name="Yang Q."/>
        </authorList>
    </citation>
    <scope>NUCLEOTIDE SEQUENCE</scope>
    <source>
        <strain evidence="3">DSM 44626</strain>
    </source>
</reference>
<keyword evidence="2" id="KW-1133">Transmembrane helix</keyword>
<dbReference type="EMBL" id="HG964447">
    <property type="protein sequence ID" value="CDO91250.1"/>
    <property type="molecule type" value="Genomic_DNA"/>
</dbReference>
<gene>
    <name evidence="4" type="ORF">AWC29_00965</name>
    <name evidence="3" type="ORF">BN973_05657</name>
</gene>
<dbReference type="HOGENOM" id="CLU_823424_0_0_11"/>
<reference evidence="4 5" key="3">
    <citation type="submission" date="2016-01" db="EMBL/GenBank/DDBJ databases">
        <title>The new phylogeny of the genus Mycobacterium.</title>
        <authorList>
            <person name="Tarcisio F."/>
            <person name="Conor M."/>
            <person name="Antonella G."/>
            <person name="Elisabetta G."/>
            <person name="Giulia F.S."/>
            <person name="Sara T."/>
            <person name="Anna F."/>
            <person name="Clotilde B."/>
            <person name="Roberto B."/>
            <person name="Veronica D.S."/>
            <person name="Fabio R."/>
            <person name="Monica P."/>
            <person name="Olivier J."/>
            <person name="Enrico T."/>
            <person name="Nicola S."/>
        </authorList>
    </citation>
    <scope>NUCLEOTIDE SEQUENCE [LARGE SCALE GENOMIC DNA]</scope>
    <source>
        <strain evidence="4 5">DSM 44626</strain>
    </source>
</reference>
<dbReference type="Proteomes" id="UP000193710">
    <property type="component" value="Unassembled WGS sequence"/>
</dbReference>